<feature type="region of interest" description="Disordered" evidence="1">
    <location>
        <begin position="1"/>
        <end position="36"/>
    </location>
</feature>
<keyword evidence="3" id="KW-1185">Reference proteome</keyword>
<feature type="compositionally biased region" description="Basic residues" evidence="1">
    <location>
        <begin position="9"/>
        <end position="22"/>
    </location>
</feature>
<evidence type="ECO:0000313" key="3">
    <source>
        <dbReference type="Proteomes" id="UP000250235"/>
    </source>
</evidence>
<sequence>MSQQQPSHKIFKLRGKNFKKKSSSSSSGSDSSGRGSSMTVFCGQCGGKHMTSQCTGIEGACRLCGQHGHFERVCSSARSQYSSPQQQAHSLRRAQRMHRVDPVPSDVVAWMDGVLGSIYRGLVQISPAGHIFPVVDKSTEKVRAWLYFVSFAFIASAGFVDFEHMCTVQHQLVDLMASALSHLVYHTQQVASLSWFLSRFPSKLVASYRSLSSCLRLHVITGVDIVRAR</sequence>
<accession>A0A2Z7D5Q1</accession>
<dbReference type="Proteomes" id="UP000250235">
    <property type="component" value="Unassembled WGS sequence"/>
</dbReference>
<dbReference type="EMBL" id="KQ989060">
    <property type="protein sequence ID" value="KZV54952.1"/>
    <property type="molecule type" value="Genomic_DNA"/>
</dbReference>
<feature type="compositionally biased region" description="Low complexity" evidence="1">
    <location>
        <begin position="23"/>
        <end position="36"/>
    </location>
</feature>
<protein>
    <recommendedName>
        <fullName evidence="4">CCHC-type domain-containing protein</fullName>
    </recommendedName>
</protein>
<evidence type="ECO:0000313" key="2">
    <source>
        <dbReference type="EMBL" id="KZV54952.1"/>
    </source>
</evidence>
<dbReference type="OrthoDB" id="786614at2759"/>
<name>A0A2Z7D5Q1_9LAMI</name>
<evidence type="ECO:0008006" key="4">
    <source>
        <dbReference type="Google" id="ProtNLM"/>
    </source>
</evidence>
<gene>
    <name evidence="2" type="ORF">F511_31961</name>
</gene>
<organism evidence="2 3">
    <name type="scientific">Dorcoceras hygrometricum</name>
    <dbReference type="NCBI Taxonomy" id="472368"/>
    <lineage>
        <taxon>Eukaryota</taxon>
        <taxon>Viridiplantae</taxon>
        <taxon>Streptophyta</taxon>
        <taxon>Embryophyta</taxon>
        <taxon>Tracheophyta</taxon>
        <taxon>Spermatophyta</taxon>
        <taxon>Magnoliopsida</taxon>
        <taxon>eudicotyledons</taxon>
        <taxon>Gunneridae</taxon>
        <taxon>Pentapetalae</taxon>
        <taxon>asterids</taxon>
        <taxon>lamiids</taxon>
        <taxon>Lamiales</taxon>
        <taxon>Gesneriaceae</taxon>
        <taxon>Didymocarpoideae</taxon>
        <taxon>Trichosporeae</taxon>
        <taxon>Loxocarpinae</taxon>
        <taxon>Dorcoceras</taxon>
    </lineage>
</organism>
<evidence type="ECO:0000256" key="1">
    <source>
        <dbReference type="SAM" id="MobiDB-lite"/>
    </source>
</evidence>
<proteinExistence type="predicted"/>
<reference evidence="2 3" key="1">
    <citation type="journal article" date="2015" name="Proc. Natl. Acad. Sci. U.S.A.">
        <title>The resurrection genome of Boea hygrometrica: A blueprint for survival of dehydration.</title>
        <authorList>
            <person name="Xiao L."/>
            <person name="Yang G."/>
            <person name="Zhang L."/>
            <person name="Yang X."/>
            <person name="Zhao S."/>
            <person name="Ji Z."/>
            <person name="Zhou Q."/>
            <person name="Hu M."/>
            <person name="Wang Y."/>
            <person name="Chen M."/>
            <person name="Xu Y."/>
            <person name="Jin H."/>
            <person name="Xiao X."/>
            <person name="Hu G."/>
            <person name="Bao F."/>
            <person name="Hu Y."/>
            <person name="Wan P."/>
            <person name="Li L."/>
            <person name="Deng X."/>
            <person name="Kuang T."/>
            <person name="Xiang C."/>
            <person name="Zhu J.K."/>
            <person name="Oliver M.J."/>
            <person name="He Y."/>
        </authorList>
    </citation>
    <scope>NUCLEOTIDE SEQUENCE [LARGE SCALE GENOMIC DNA]</scope>
    <source>
        <strain evidence="3">cv. XS01</strain>
    </source>
</reference>
<dbReference type="AlphaFoldDB" id="A0A2Z7D5Q1"/>